<dbReference type="Gene3D" id="3.40.50.300">
    <property type="entry name" value="P-loop containing nucleotide triphosphate hydrolases"/>
    <property type="match status" value="1"/>
</dbReference>
<accession>A0A9P6ZK94</accession>
<feature type="non-terminal residue" evidence="3">
    <location>
        <position position="1"/>
    </location>
</feature>
<organism evidence="3 4">
    <name type="scientific">Suillus placidus</name>
    <dbReference type="NCBI Taxonomy" id="48579"/>
    <lineage>
        <taxon>Eukaryota</taxon>
        <taxon>Fungi</taxon>
        <taxon>Dikarya</taxon>
        <taxon>Basidiomycota</taxon>
        <taxon>Agaricomycotina</taxon>
        <taxon>Agaricomycetes</taxon>
        <taxon>Agaricomycetidae</taxon>
        <taxon>Boletales</taxon>
        <taxon>Suillineae</taxon>
        <taxon>Suillaceae</taxon>
        <taxon>Suillus</taxon>
    </lineage>
</organism>
<proteinExistence type="inferred from homology"/>
<evidence type="ECO:0000259" key="2">
    <source>
        <dbReference type="PROSITE" id="PS51716"/>
    </source>
</evidence>
<dbReference type="InterPro" id="IPR027417">
    <property type="entry name" value="P-loop_NTPase"/>
</dbReference>
<reference evidence="3" key="1">
    <citation type="journal article" date="2020" name="New Phytol.">
        <title>Comparative genomics reveals dynamic genome evolution in host specialist ectomycorrhizal fungi.</title>
        <authorList>
            <person name="Lofgren L.A."/>
            <person name="Nguyen N.H."/>
            <person name="Vilgalys R."/>
            <person name="Ruytinx J."/>
            <person name="Liao H.L."/>
            <person name="Branco S."/>
            <person name="Kuo A."/>
            <person name="LaButti K."/>
            <person name="Lipzen A."/>
            <person name="Andreopoulos W."/>
            <person name="Pangilinan J."/>
            <person name="Riley R."/>
            <person name="Hundley H."/>
            <person name="Na H."/>
            <person name="Barry K."/>
            <person name="Grigoriev I.V."/>
            <person name="Stajich J.E."/>
            <person name="Kennedy P.G."/>
        </authorList>
    </citation>
    <scope>NUCLEOTIDE SEQUENCE</scope>
    <source>
        <strain evidence="3">DOB743</strain>
    </source>
</reference>
<sequence>LVETTNTVTRYPAARTNSRIDIPRAGTPDVPDWQYFNNLGLYVFDCIIVLIDNRVLNPDLAIFHACEQFNNIEVFIVRSKSD</sequence>
<keyword evidence="4" id="KW-1185">Reference proteome</keyword>
<feature type="non-terminal residue" evidence="3">
    <location>
        <position position="82"/>
    </location>
</feature>
<evidence type="ECO:0000256" key="1">
    <source>
        <dbReference type="ARBA" id="ARBA00005429"/>
    </source>
</evidence>
<name>A0A9P6ZK94_9AGAM</name>
<dbReference type="Proteomes" id="UP000714275">
    <property type="component" value="Unassembled WGS sequence"/>
</dbReference>
<dbReference type="EMBL" id="JABBWD010000073">
    <property type="protein sequence ID" value="KAG1769313.1"/>
    <property type="molecule type" value="Genomic_DNA"/>
</dbReference>
<dbReference type="AlphaFoldDB" id="A0A9P6ZK94"/>
<comment type="similarity">
    <text evidence="1">Belongs to the TRAFAC class dynamin-like GTPase superfamily. IRG family.</text>
</comment>
<comment type="caution">
    <text evidence="3">The sequence shown here is derived from an EMBL/GenBank/DDBJ whole genome shotgun (WGS) entry which is preliminary data.</text>
</comment>
<gene>
    <name evidence="3" type="ORF">EV702DRAFT_943692</name>
</gene>
<evidence type="ECO:0000313" key="3">
    <source>
        <dbReference type="EMBL" id="KAG1769313.1"/>
    </source>
</evidence>
<feature type="domain" description="IRG-type G" evidence="2">
    <location>
        <begin position="1"/>
        <end position="82"/>
    </location>
</feature>
<protein>
    <recommendedName>
        <fullName evidence="2">IRG-type G domain-containing protein</fullName>
    </recommendedName>
</protein>
<dbReference type="OrthoDB" id="2681383at2759"/>
<evidence type="ECO:0000313" key="4">
    <source>
        <dbReference type="Proteomes" id="UP000714275"/>
    </source>
</evidence>
<dbReference type="GO" id="GO:0005525">
    <property type="term" value="F:GTP binding"/>
    <property type="evidence" value="ECO:0007669"/>
    <property type="project" value="InterPro"/>
</dbReference>
<dbReference type="InterPro" id="IPR030385">
    <property type="entry name" value="G_IRG_dom"/>
</dbReference>
<dbReference type="PROSITE" id="PS51716">
    <property type="entry name" value="G_IRG"/>
    <property type="match status" value="1"/>
</dbReference>